<evidence type="ECO:0000313" key="2">
    <source>
        <dbReference type="Proteomes" id="UP000814128"/>
    </source>
</evidence>
<dbReference type="EMBL" id="MU273570">
    <property type="protein sequence ID" value="KAI0031718.1"/>
    <property type="molecule type" value="Genomic_DNA"/>
</dbReference>
<organism evidence="1 2">
    <name type="scientific">Vararia minispora EC-137</name>
    <dbReference type="NCBI Taxonomy" id="1314806"/>
    <lineage>
        <taxon>Eukaryota</taxon>
        <taxon>Fungi</taxon>
        <taxon>Dikarya</taxon>
        <taxon>Basidiomycota</taxon>
        <taxon>Agaricomycotina</taxon>
        <taxon>Agaricomycetes</taxon>
        <taxon>Russulales</taxon>
        <taxon>Lachnocladiaceae</taxon>
        <taxon>Vararia</taxon>
    </lineage>
</organism>
<dbReference type="Proteomes" id="UP000814128">
    <property type="component" value="Unassembled WGS sequence"/>
</dbReference>
<proteinExistence type="predicted"/>
<evidence type="ECO:0000313" key="1">
    <source>
        <dbReference type="EMBL" id="KAI0031718.1"/>
    </source>
</evidence>
<protein>
    <submittedName>
        <fullName evidence="1">Eukaryotic porin-domain-containing protein</fullName>
    </submittedName>
</protein>
<gene>
    <name evidence="1" type="ORF">K488DRAFT_78929</name>
</gene>
<comment type="caution">
    <text evidence="1">The sequence shown here is derived from an EMBL/GenBank/DDBJ whole genome shotgun (WGS) entry which is preliminary data.</text>
</comment>
<name>A0ACB8QJ46_9AGAM</name>
<sequence>MAAVSFPPPPTIVDAPAPSSSKQSAFSAAVSPLANAYNRFSSWRASLGLPGPGTVENLGKEAKQALATNFLLDGARADMTKVLSVEPAFQVTHSFQLASQSMPSSYNLATVFATQDTFMQGNVDNEGNVTMRFNKGWSPSHTSKVQGQFSTTPGHNMLQLEHDYLGSDYSLNAKAINLSPTDGTGMYVGSYLQSVTKNLAIGSEVLYQNAGPGMADFSTSWLAKLSASDKSWIGTAQVQAMGILQASYWHKLSEKVEAAAELQLIAAPSRRDAIATVGAKYDLRMSQLRAQIDSTGKVGMVLEQKIAPTFMFTISGELDHFKNAAKIGVGVMIESSSLTPEEMGMVPQPGSVPL</sequence>
<accession>A0ACB8QJ46</accession>
<reference evidence="1" key="1">
    <citation type="submission" date="2021-02" db="EMBL/GenBank/DDBJ databases">
        <authorList>
            <consortium name="DOE Joint Genome Institute"/>
            <person name="Ahrendt S."/>
            <person name="Looney B.P."/>
            <person name="Miyauchi S."/>
            <person name="Morin E."/>
            <person name="Drula E."/>
            <person name="Courty P.E."/>
            <person name="Chicoki N."/>
            <person name="Fauchery L."/>
            <person name="Kohler A."/>
            <person name="Kuo A."/>
            <person name="Labutti K."/>
            <person name="Pangilinan J."/>
            <person name="Lipzen A."/>
            <person name="Riley R."/>
            <person name="Andreopoulos W."/>
            <person name="He G."/>
            <person name="Johnson J."/>
            <person name="Barry K.W."/>
            <person name="Grigoriev I.V."/>
            <person name="Nagy L."/>
            <person name="Hibbett D."/>
            <person name="Henrissat B."/>
            <person name="Matheny P.B."/>
            <person name="Labbe J."/>
            <person name="Martin F."/>
        </authorList>
    </citation>
    <scope>NUCLEOTIDE SEQUENCE</scope>
    <source>
        <strain evidence="1">EC-137</strain>
    </source>
</reference>
<keyword evidence="2" id="KW-1185">Reference proteome</keyword>
<reference evidence="1" key="2">
    <citation type="journal article" date="2022" name="New Phytol.">
        <title>Evolutionary transition to the ectomycorrhizal habit in the genomes of a hyperdiverse lineage of mushroom-forming fungi.</title>
        <authorList>
            <person name="Looney B."/>
            <person name="Miyauchi S."/>
            <person name="Morin E."/>
            <person name="Drula E."/>
            <person name="Courty P.E."/>
            <person name="Kohler A."/>
            <person name="Kuo A."/>
            <person name="LaButti K."/>
            <person name="Pangilinan J."/>
            <person name="Lipzen A."/>
            <person name="Riley R."/>
            <person name="Andreopoulos W."/>
            <person name="He G."/>
            <person name="Johnson J."/>
            <person name="Nolan M."/>
            <person name="Tritt A."/>
            <person name="Barry K.W."/>
            <person name="Grigoriev I.V."/>
            <person name="Nagy L.G."/>
            <person name="Hibbett D."/>
            <person name="Henrissat B."/>
            <person name="Matheny P.B."/>
            <person name="Labbe J."/>
            <person name="Martin F.M."/>
        </authorList>
    </citation>
    <scope>NUCLEOTIDE SEQUENCE</scope>
    <source>
        <strain evidence="1">EC-137</strain>
    </source>
</reference>